<reference evidence="2 3" key="1">
    <citation type="submission" date="2019-09" db="EMBL/GenBank/DDBJ databases">
        <title>Pararcticibacter amylolyticus gen. nov., sp. nov., isolated from a rottenly hemp rope, and reclassification of Pedobacter tournemirensis as Pararcticibacter tournemirensis comb. nov.</title>
        <authorList>
            <person name="Cai Y."/>
        </authorList>
    </citation>
    <scope>NUCLEOTIDE SEQUENCE [LARGE SCALE GENOMIC DNA]</scope>
    <source>
        <strain evidence="2 3">TF5-37.2-LB10</strain>
    </source>
</reference>
<dbReference type="OrthoDB" id="597504at2"/>
<evidence type="ECO:0008006" key="4">
    <source>
        <dbReference type="Google" id="ProtNLM"/>
    </source>
</evidence>
<feature type="chain" id="PRO_5024398362" description="Outer membrane protein beta-barrel domain-containing protein" evidence="1">
    <location>
        <begin position="24"/>
        <end position="232"/>
    </location>
</feature>
<feature type="signal peptide" evidence="1">
    <location>
        <begin position="1"/>
        <end position="23"/>
    </location>
</feature>
<organism evidence="2 3">
    <name type="scientific">Arcticibacter tournemirensis</name>
    <dbReference type="NCBI Taxonomy" id="699437"/>
    <lineage>
        <taxon>Bacteria</taxon>
        <taxon>Pseudomonadati</taxon>
        <taxon>Bacteroidota</taxon>
        <taxon>Sphingobacteriia</taxon>
        <taxon>Sphingobacteriales</taxon>
        <taxon>Sphingobacteriaceae</taxon>
        <taxon>Arcticibacter</taxon>
    </lineage>
</organism>
<dbReference type="Proteomes" id="UP000322918">
    <property type="component" value="Unassembled WGS sequence"/>
</dbReference>
<keyword evidence="3" id="KW-1185">Reference proteome</keyword>
<keyword evidence="1" id="KW-0732">Signal</keyword>
<dbReference type="AlphaFoldDB" id="A0A5M9HEB7"/>
<dbReference type="Gene3D" id="2.40.160.170">
    <property type="match status" value="1"/>
</dbReference>
<evidence type="ECO:0000313" key="3">
    <source>
        <dbReference type="Proteomes" id="UP000322918"/>
    </source>
</evidence>
<sequence length="232" mass="25646">MGFSWGRVLAGTICLFAFCTAAAQQREVSGRYPLEKNQKSLQLQLGTSGAGLDFKYQLSERLTGRAGVTAAIFSMSGLFNGTDFKSDSKLSGRFSNAHILADITPFKKFRAIRAVAGAAYFMQAEGNLFIKPSEVYHYGDIPVTGDMLGDVTMDITWKGFAPYIGLGIIKNFPRKKFNLNLDAGTYYLQQPKSTITGTGLLEGNKAQEPVLQRNIRAYRLLPLLQLNFNYKL</sequence>
<evidence type="ECO:0000313" key="2">
    <source>
        <dbReference type="EMBL" id="KAA8485322.1"/>
    </source>
</evidence>
<dbReference type="EMBL" id="VWNE01000005">
    <property type="protein sequence ID" value="KAA8485322.1"/>
    <property type="molecule type" value="Genomic_DNA"/>
</dbReference>
<name>A0A5M9HEB7_9SPHI</name>
<comment type="caution">
    <text evidence="2">The sequence shown here is derived from an EMBL/GenBank/DDBJ whole genome shotgun (WGS) entry which is preliminary data.</text>
</comment>
<protein>
    <recommendedName>
        <fullName evidence="4">Outer membrane protein beta-barrel domain-containing protein</fullName>
    </recommendedName>
</protein>
<gene>
    <name evidence="2" type="ORF">F1649_04170</name>
</gene>
<evidence type="ECO:0000256" key="1">
    <source>
        <dbReference type="SAM" id="SignalP"/>
    </source>
</evidence>
<dbReference type="RefSeq" id="WP_141814780.1">
    <property type="nucleotide sequence ID" value="NZ_VFPL01000001.1"/>
</dbReference>
<proteinExistence type="predicted"/>
<accession>A0A5M9HEB7</accession>